<evidence type="ECO:0000313" key="7">
    <source>
        <dbReference type="Proteomes" id="UP001208771"/>
    </source>
</evidence>
<evidence type="ECO:0000256" key="4">
    <source>
        <dbReference type="ARBA" id="ARBA00023136"/>
    </source>
</evidence>
<dbReference type="EMBL" id="JANFPI010000003">
    <property type="protein sequence ID" value="MCX8997742.1"/>
    <property type="molecule type" value="Genomic_DNA"/>
</dbReference>
<dbReference type="GO" id="GO:0012505">
    <property type="term" value="C:endomembrane system"/>
    <property type="evidence" value="ECO:0007669"/>
    <property type="project" value="UniProtKB-SubCell"/>
</dbReference>
<evidence type="ECO:0000256" key="3">
    <source>
        <dbReference type="ARBA" id="ARBA00022989"/>
    </source>
</evidence>
<dbReference type="GO" id="GO:0016740">
    <property type="term" value="F:transferase activity"/>
    <property type="evidence" value="ECO:0007669"/>
    <property type="project" value="UniProtKB-ARBA"/>
</dbReference>
<dbReference type="RefSeq" id="WP_306411516.1">
    <property type="nucleotide sequence ID" value="NZ_JANFPI010000003.1"/>
</dbReference>
<evidence type="ECO:0000256" key="2">
    <source>
        <dbReference type="ARBA" id="ARBA00022692"/>
    </source>
</evidence>
<keyword evidence="3 5" id="KW-1133">Transmembrane helix</keyword>
<protein>
    <submittedName>
        <fullName evidence="6">Isoprenylcysteine carboxylmethyltransferase family protein</fullName>
    </submittedName>
</protein>
<sequence>MAGITGTILLCLSLFLVLSAAITLRNGGMTVLPPKAPRHLITRGPFRYTRNPIYLGYIMTLAAFGLLAADAWFFIAAIAAAVVMTFASIHREEIHLLARFGSEFERYCRRTPRWL</sequence>
<dbReference type="Gene3D" id="1.20.120.1630">
    <property type="match status" value="1"/>
</dbReference>
<dbReference type="PANTHER" id="PTHR12714">
    <property type="entry name" value="PROTEIN-S ISOPRENYLCYSTEINE O-METHYLTRANSFERASE"/>
    <property type="match status" value="1"/>
</dbReference>
<dbReference type="InterPro" id="IPR007318">
    <property type="entry name" value="Phopholipid_MeTrfase"/>
</dbReference>
<dbReference type="PANTHER" id="PTHR12714:SF9">
    <property type="entry name" value="PROTEIN-S-ISOPRENYLCYSTEINE O-METHYLTRANSFERASE"/>
    <property type="match status" value="1"/>
</dbReference>
<keyword evidence="4 5" id="KW-0472">Membrane</keyword>
<name>A0AAE3N368_9HYPH</name>
<gene>
    <name evidence="6" type="ORF">NOF55_11585</name>
</gene>
<dbReference type="Pfam" id="PF04191">
    <property type="entry name" value="PEMT"/>
    <property type="match status" value="1"/>
</dbReference>
<dbReference type="Proteomes" id="UP001208771">
    <property type="component" value="Unassembled WGS sequence"/>
</dbReference>
<evidence type="ECO:0000256" key="1">
    <source>
        <dbReference type="ARBA" id="ARBA00004127"/>
    </source>
</evidence>
<evidence type="ECO:0000313" key="6">
    <source>
        <dbReference type="EMBL" id="MCX8997742.1"/>
    </source>
</evidence>
<proteinExistence type="predicted"/>
<accession>A0AAE3N368</accession>
<keyword evidence="7" id="KW-1185">Reference proteome</keyword>
<dbReference type="AlphaFoldDB" id="A0AAE3N368"/>
<comment type="caution">
    <text evidence="6">The sequence shown here is derived from an EMBL/GenBank/DDBJ whole genome shotgun (WGS) entry which is preliminary data.</text>
</comment>
<keyword evidence="2 5" id="KW-0812">Transmembrane</keyword>
<feature type="transmembrane region" description="Helical" evidence="5">
    <location>
        <begin position="54"/>
        <end position="87"/>
    </location>
</feature>
<evidence type="ECO:0000256" key="5">
    <source>
        <dbReference type="SAM" id="Phobius"/>
    </source>
</evidence>
<comment type="subcellular location">
    <subcellularLocation>
        <location evidence="1">Endomembrane system</location>
        <topology evidence="1">Multi-pass membrane protein</topology>
    </subcellularLocation>
</comment>
<reference evidence="6" key="1">
    <citation type="submission" date="2022-07" db="EMBL/GenBank/DDBJ databases">
        <title>Ectorhizobium quercum gen.nov., sp. nov.</title>
        <authorList>
            <person name="Ma T."/>
            <person name="Li Y."/>
        </authorList>
    </citation>
    <scope>NUCLEOTIDE SEQUENCE</scope>
    <source>
        <strain evidence="6">BDR2-2</strain>
    </source>
</reference>
<organism evidence="6 7">
    <name type="scientific">Ectorhizobium quercum</name>
    <dbReference type="NCBI Taxonomy" id="2965071"/>
    <lineage>
        <taxon>Bacteria</taxon>
        <taxon>Pseudomonadati</taxon>
        <taxon>Pseudomonadota</taxon>
        <taxon>Alphaproteobacteria</taxon>
        <taxon>Hyphomicrobiales</taxon>
        <taxon>Rhizobiaceae</taxon>
        <taxon>Ectorhizobium</taxon>
    </lineage>
</organism>